<dbReference type="InterPro" id="IPR005320">
    <property type="entry name" value="Peptidase_S51"/>
</dbReference>
<evidence type="ECO:0000256" key="1">
    <source>
        <dbReference type="ARBA" id="ARBA00006534"/>
    </source>
</evidence>
<dbReference type="AlphaFoldDB" id="A0A1F8B8B4"/>
<accession>A0A1F8B8B4</accession>
<keyword evidence="4" id="KW-0720">Serine protease</keyword>
<evidence type="ECO:0008006" key="7">
    <source>
        <dbReference type="Google" id="ProtNLM"/>
    </source>
</evidence>
<evidence type="ECO:0000256" key="3">
    <source>
        <dbReference type="ARBA" id="ARBA00022801"/>
    </source>
</evidence>
<dbReference type="GO" id="GO:0008236">
    <property type="term" value="F:serine-type peptidase activity"/>
    <property type="evidence" value="ECO:0007669"/>
    <property type="project" value="UniProtKB-KW"/>
</dbReference>
<name>A0A1F8B8B4_9BACT</name>
<proteinExistence type="inferred from homology"/>
<evidence type="ECO:0000256" key="4">
    <source>
        <dbReference type="ARBA" id="ARBA00022825"/>
    </source>
</evidence>
<dbReference type="Gene3D" id="3.40.50.880">
    <property type="match status" value="1"/>
</dbReference>
<dbReference type="Proteomes" id="UP000179018">
    <property type="component" value="Unassembled WGS sequence"/>
</dbReference>
<keyword evidence="2" id="KW-0645">Protease</keyword>
<evidence type="ECO:0000313" key="6">
    <source>
        <dbReference type="Proteomes" id="UP000179018"/>
    </source>
</evidence>
<organism evidence="5 6">
    <name type="scientific">Candidatus Woesebacteria bacterium RIFCSPLOWO2_01_FULL_39_10</name>
    <dbReference type="NCBI Taxonomy" id="1802516"/>
    <lineage>
        <taxon>Bacteria</taxon>
        <taxon>Candidatus Woeseibacteriota</taxon>
    </lineage>
</organism>
<evidence type="ECO:0000313" key="5">
    <source>
        <dbReference type="EMBL" id="OGM60283.1"/>
    </source>
</evidence>
<comment type="similarity">
    <text evidence="1">Belongs to the peptidase S51 family.</text>
</comment>
<dbReference type="SUPFAM" id="SSF52317">
    <property type="entry name" value="Class I glutamine amidotransferase-like"/>
    <property type="match status" value="1"/>
</dbReference>
<gene>
    <name evidence="5" type="ORF">A3A75_04225</name>
</gene>
<dbReference type="PANTHER" id="PTHR20842:SF0">
    <property type="entry name" value="ALPHA-ASPARTYL DIPEPTIDASE"/>
    <property type="match status" value="1"/>
</dbReference>
<protein>
    <recommendedName>
        <fullName evidence="7">Peptidase E</fullName>
    </recommendedName>
</protein>
<dbReference type="Pfam" id="PF03575">
    <property type="entry name" value="Peptidase_S51"/>
    <property type="match status" value="1"/>
</dbReference>
<evidence type="ECO:0000256" key="2">
    <source>
        <dbReference type="ARBA" id="ARBA00022670"/>
    </source>
</evidence>
<comment type="caution">
    <text evidence="5">The sequence shown here is derived from an EMBL/GenBank/DDBJ whole genome shotgun (WGS) entry which is preliminary data.</text>
</comment>
<reference evidence="5 6" key="1">
    <citation type="journal article" date="2016" name="Nat. Commun.">
        <title>Thousands of microbial genomes shed light on interconnected biogeochemical processes in an aquifer system.</title>
        <authorList>
            <person name="Anantharaman K."/>
            <person name="Brown C.T."/>
            <person name="Hug L.A."/>
            <person name="Sharon I."/>
            <person name="Castelle C.J."/>
            <person name="Probst A.J."/>
            <person name="Thomas B.C."/>
            <person name="Singh A."/>
            <person name="Wilkins M.J."/>
            <person name="Karaoz U."/>
            <person name="Brodie E.L."/>
            <person name="Williams K.H."/>
            <person name="Hubbard S.S."/>
            <person name="Banfield J.F."/>
        </authorList>
    </citation>
    <scope>NUCLEOTIDE SEQUENCE [LARGE SCALE GENOMIC DNA]</scope>
</reference>
<dbReference type="EMBL" id="MGHC01000008">
    <property type="protein sequence ID" value="OGM60283.1"/>
    <property type="molecule type" value="Genomic_DNA"/>
</dbReference>
<keyword evidence="3" id="KW-0378">Hydrolase</keyword>
<dbReference type="STRING" id="1802516.A3A75_04225"/>
<sequence length="207" mass="23480">MKLYLSSYHIGNSPEKLKEMVGENKRAAIIHNALDFATDFERLEKSKKDEANDLKSLGFEPEELDLRNYFGKPNELREKLKGFGLVWVRGGNTFVLRRAMKESGFDEIIKEYIGKDTLVYAGYSAGVCVVTPTLKGLELVDDPNSIPESYKNEIIWEGLGLINYSFAPHYKSDHPESAAVSKEVEYFIENKIPFIALHDGEVLIENL</sequence>
<dbReference type="GO" id="GO:0006508">
    <property type="term" value="P:proteolysis"/>
    <property type="evidence" value="ECO:0007669"/>
    <property type="project" value="UniProtKB-KW"/>
</dbReference>
<dbReference type="InterPro" id="IPR029062">
    <property type="entry name" value="Class_I_gatase-like"/>
</dbReference>
<dbReference type="PANTHER" id="PTHR20842">
    <property type="entry name" value="PROTEASE S51 ALPHA-ASPARTYL DIPEPTIDASE"/>
    <property type="match status" value="1"/>
</dbReference>